<dbReference type="PANTHER" id="PTHR21197">
    <property type="entry name" value="UDP-GALACTOPYRANOSE MUTASE"/>
    <property type="match status" value="1"/>
</dbReference>
<protein>
    <recommendedName>
        <fullName evidence="1">UDP-galactopyranose mutase C-terminal domain-containing protein</fullName>
    </recommendedName>
</protein>
<reference evidence="3" key="1">
    <citation type="journal article" date="2019" name="Int. J. Syst. Evol. Microbiol.">
        <title>The Global Catalogue of Microorganisms (GCM) 10K type strain sequencing project: providing services to taxonomists for standard genome sequencing and annotation.</title>
        <authorList>
            <consortium name="The Broad Institute Genomics Platform"/>
            <consortium name="The Broad Institute Genome Sequencing Center for Infectious Disease"/>
            <person name="Wu L."/>
            <person name="Ma J."/>
        </authorList>
    </citation>
    <scope>NUCLEOTIDE SEQUENCE [LARGE SCALE GENOMIC DNA]</scope>
    <source>
        <strain evidence="3">NBRC 108894</strain>
    </source>
</reference>
<dbReference type="Pfam" id="PF03275">
    <property type="entry name" value="GLF"/>
    <property type="match status" value="1"/>
</dbReference>
<dbReference type="Proteomes" id="UP001157034">
    <property type="component" value="Unassembled WGS sequence"/>
</dbReference>
<evidence type="ECO:0000313" key="2">
    <source>
        <dbReference type="EMBL" id="GMA93434.1"/>
    </source>
</evidence>
<evidence type="ECO:0000259" key="1">
    <source>
        <dbReference type="Pfam" id="PF03275"/>
    </source>
</evidence>
<name>A0ABQ6JZI4_9MICO</name>
<dbReference type="Gene3D" id="3.40.50.720">
    <property type="entry name" value="NAD(P)-binding Rossmann-like Domain"/>
    <property type="match status" value="2"/>
</dbReference>
<organism evidence="2 3">
    <name type="scientific">Pseudolysinimonas kribbensis</name>
    <dbReference type="NCBI Taxonomy" id="433641"/>
    <lineage>
        <taxon>Bacteria</taxon>
        <taxon>Bacillati</taxon>
        <taxon>Actinomycetota</taxon>
        <taxon>Actinomycetes</taxon>
        <taxon>Micrococcales</taxon>
        <taxon>Microbacteriaceae</taxon>
        <taxon>Pseudolysinimonas</taxon>
    </lineage>
</organism>
<dbReference type="InterPro" id="IPR015899">
    <property type="entry name" value="UDP-GalPyranose_mutase_C"/>
</dbReference>
<feature type="domain" description="UDP-galactopyranose mutase C-terminal" evidence="1">
    <location>
        <begin position="1"/>
        <end position="155"/>
    </location>
</feature>
<dbReference type="SUPFAM" id="SSF51971">
    <property type="entry name" value="Nucleotide-binding domain"/>
    <property type="match status" value="1"/>
</dbReference>
<keyword evidence="3" id="KW-1185">Reference proteome</keyword>
<sequence>MADHPRIDVHLGVDFLDPGSPFSRDAALGRIPVFYSGPVDRYFGYDDGRLSWRTLDFEVETLDTDDFQGTSVMNYADADVPFTRIIEFRHFHPEREHAGGRTVIAREFSRWAEPIDEPYYPVAGNGDREVLQRYRQRVAELPDVVFGGRLGSYQYLDMHMAIASALVAASTFLEGDR</sequence>
<proteinExistence type="predicted"/>
<dbReference type="EMBL" id="BSVB01000001">
    <property type="protein sequence ID" value="GMA93434.1"/>
    <property type="molecule type" value="Genomic_DNA"/>
</dbReference>
<accession>A0ABQ6JZI4</accession>
<comment type="caution">
    <text evidence="2">The sequence shown here is derived from an EMBL/GenBank/DDBJ whole genome shotgun (WGS) entry which is preliminary data.</text>
</comment>
<gene>
    <name evidence="2" type="ORF">GCM10025881_02580</name>
</gene>
<dbReference type="SUPFAM" id="SSF54373">
    <property type="entry name" value="FAD-linked reductases, C-terminal domain"/>
    <property type="match status" value="1"/>
</dbReference>
<dbReference type="PANTHER" id="PTHR21197:SF0">
    <property type="entry name" value="UDP-GALACTOPYRANOSE MUTASE"/>
    <property type="match status" value="1"/>
</dbReference>
<evidence type="ECO:0000313" key="3">
    <source>
        <dbReference type="Proteomes" id="UP001157034"/>
    </source>
</evidence>